<keyword evidence="3" id="KW-0732">Signal</keyword>
<accession>A0AAD9R6P6</accession>
<dbReference type="AlphaFoldDB" id="A0AAD9R6P6"/>
<dbReference type="FunFam" id="3.40.30.10:FF:000133">
    <property type="entry name" value="Endoplasmic reticulum resident protein 29"/>
    <property type="match status" value="1"/>
</dbReference>
<proteinExistence type="predicted"/>
<comment type="caution">
    <text evidence="6">The sequence shown here is derived from an EMBL/GenBank/DDBJ whole genome shotgun (WGS) entry which is preliminary data.</text>
</comment>
<dbReference type="Pfam" id="PF07749">
    <property type="entry name" value="ERp29"/>
    <property type="match status" value="1"/>
</dbReference>
<dbReference type="InterPro" id="IPR036356">
    <property type="entry name" value="ERp29_C_sf"/>
</dbReference>
<dbReference type="Proteomes" id="UP001249851">
    <property type="component" value="Unassembled WGS sequence"/>
</dbReference>
<dbReference type="EMBL" id="JARQWQ010000001">
    <property type="protein sequence ID" value="KAK2574014.1"/>
    <property type="molecule type" value="Genomic_DNA"/>
</dbReference>
<dbReference type="Gene3D" id="1.20.1150.12">
    <property type="entry name" value="Endoplasmic reticulum resident protein 29, C-terminal domain"/>
    <property type="match status" value="1"/>
</dbReference>
<feature type="domain" description="ERp29 N-terminal" evidence="5">
    <location>
        <begin position="23"/>
        <end position="144"/>
    </location>
</feature>
<dbReference type="InterPro" id="IPR016855">
    <property type="entry name" value="ERp29"/>
</dbReference>
<dbReference type="FunFam" id="1.20.1150.12:FF:000001">
    <property type="entry name" value="Endoplasmic reticulum resident protein 29"/>
    <property type="match status" value="1"/>
</dbReference>
<dbReference type="Gene3D" id="3.40.30.10">
    <property type="entry name" value="Glutaredoxin"/>
    <property type="match status" value="1"/>
</dbReference>
<name>A0AAD9R6P6_ACRCE</name>
<evidence type="ECO:0000313" key="7">
    <source>
        <dbReference type="Proteomes" id="UP001249851"/>
    </source>
</evidence>
<protein>
    <recommendedName>
        <fullName evidence="1">Endoplasmic reticulum resident protein 29</fullName>
    </recommendedName>
</protein>
<feature type="signal peptide" evidence="3">
    <location>
        <begin position="1"/>
        <end position="20"/>
    </location>
</feature>
<evidence type="ECO:0000256" key="2">
    <source>
        <dbReference type="ARBA" id="ARBA00022824"/>
    </source>
</evidence>
<dbReference type="PANTHER" id="PTHR12211:SF0">
    <property type="entry name" value="ENDOPLASMIC RETICULUM RESIDENT PROTEIN 29"/>
    <property type="match status" value="1"/>
</dbReference>
<gene>
    <name evidence="6" type="ORF">P5673_000129</name>
</gene>
<dbReference type="InterPro" id="IPR036249">
    <property type="entry name" value="Thioredoxin-like_sf"/>
</dbReference>
<evidence type="ECO:0000313" key="6">
    <source>
        <dbReference type="EMBL" id="KAK2574014.1"/>
    </source>
</evidence>
<reference evidence="6" key="1">
    <citation type="journal article" date="2023" name="G3 (Bethesda)">
        <title>Whole genome assembly and annotation of the endangered Caribbean coral Acropora cervicornis.</title>
        <authorList>
            <person name="Selwyn J.D."/>
            <person name="Vollmer S.V."/>
        </authorList>
    </citation>
    <scope>NUCLEOTIDE SEQUENCE</scope>
    <source>
        <strain evidence="6">K2</strain>
    </source>
</reference>
<keyword evidence="2" id="KW-0256">Endoplasmic reticulum</keyword>
<evidence type="ECO:0000256" key="3">
    <source>
        <dbReference type="SAM" id="SignalP"/>
    </source>
</evidence>
<feature type="domain" description="Endoplasmic reticulum resident protein 29 C-terminal" evidence="4">
    <location>
        <begin position="146"/>
        <end position="239"/>
    </location>
</feature>
<reference evidence="6" key="2">
    <citation type="journal article" date="2023" name="Science">
        <title>Genomic signatures of disease resistance in endangered staghorn corals.</title>
        <authorList>
            <person name="Vollmer S.V."/>
            <person name="Selwyn J.D."/>
            <person name="Despard B.A."/>
            <person name="Roesel C.L."/>
        </authorList>
    </citation>
    <scope>NUCLEOTIDE SEQUENCE</scope>
    <source>
        <strain evidence="6">K2</strain>
    </source>
</reference>
<keyword evidence="7" id="KW-1185">Reference proteome</keyword>
<organism evidence="6 7">
    <name type="scientific">Acropora cervicornis</name>
    <name type="common">Staghorn coral</name>
    <dbReference type="NCBI Taxonomy" id="6130"/>
    <lineage>
        <taxon>Eukaryota</taxon>
        <taxon>Metazoa</taxon>
        <taxon>Cnidaria</taxon>
        <taxon>Anthozoa</taxon>
        <taxon>Hexacorallia</taxon>
        <taxon>Scleractinia</taxon>
        <taxon>Astrocoeniina</taxon>
        <taxon>Acroporidae</taxon>
        <taxon>Acropora</taxon>
    </lineage>
</organism>
<sequence length="250" mass="28457">MASFLLIFLVVMATFAVVRVEGTAKGAVPLDTLTFDKVISKHKAVVVKFDKQYAYGEKEDEFKKFAEKSSSQPDLLVAEVGVSEYGEKENDQLRERFNINKEDFPVYKLFKQSEATPVDFKGEIKADELSKFVKTNTRLWIGLPSCVERFDKLAENLLASDSSSYGGIIEKAEKALEETTDEKEKSSGEIYVKIMKKIQEKGVEYVDTETTRVQKLLKDKITDKKKELFKKRLDILSSFQYAKQGAKDEL</sequence>
<evidence type="ECO:0000259" key="5">
    <source>
        <dbReference type="Pfam" id="PF07912"/>
    </source>
</evidence>
<dbReference type="GO" id="GO:0005788">
    <property type="term" value="C:endoplasmic reticulum lumen"/>
    <property type="evidence" value="ECO:0007669"/>
    <property type="project" value="InterPro"/>
</dbReference>
<evidence type="ECO:0000256" key="1">
    <source>
        <dbReference type="ARBA" id="ARBA00014173"/>
    </source>
</evidence>
<dbReference type="GO" id="GO:0009306">
    <property type="term" value="P:protein secretion"/>
    <property type="evidence" value="ECO:0007669"/>
    <property type="project" value="InterPro"/>
</dbReference>
<dbReference type="SUPFAM" id="SSF52833">
    <property type="entry name" value="Thioredoxin-like"/>
    <property type="match status" value="1"/>
</dbReference>
<dbReference type="Pfam" id="PF07912">
    <property type="entry name" value="ERp29_N"/>
    <property type="match status" value="1"/>
</dbReference>
<evidence type="ECO:0000259" key="4">
    <source>
        <dbReference type="Pfam" id="PF07749"/>
    </source>
</evidence>
<dbReference type="SUPFAM" id="SSF47933">
    <property type="entry name" value="ERP29 C domain-like"/>
    <property type="match status" value="1"/>
</dbReference>
<dbReference type="InterPro" id="IPR011679">
    <property type="entry name" value="ERp29_C"/>
</dbReference>
<dbReference type="InterPro" id="IPR012883">
    <property type="entry name" value="ERp29_N"/>
</dbReference>
<feature type="chain" id="PRO_5042083996" description="Endoplasmic reticulum resident protein 29" evidence="3">
    <location>
        <begin position="21"/>
        <end position="250"/>
    </location>
</feature>
<dbReference type="PANTHER" id="PTHR12211">
    <property type="entry name" value="ENDOPLASMIC RETICULUM PROTEIN ERP29"/>
    <property type="match status" value="1"/>
</dbReference>